<accession>A0A6A4VRS2</accession>
<dbReference type="OrthoDB" id="48130at2759"/>
<dbReference type="GO" id="GO:0005634">
    <property type="term" value="C:nucleus"/>
    <property type="evidence" value="ECO:0007669"/>
    <property type="project" value="TreeGrafter"/>
</dbReference>
<reference evidence="1 2" key="1">
    <citation type="submission" date="2019-07" db="EMBL/GenBank/DDBJ databases">
        <title>Draft genome assembly of a fouling barnacle, Amphibalanus amphitrite (Darwin, 1854): The first reference genome for Thecostraca.</title>
        <authorList>
            <person name="Kim W."/>
        </authorList>
    </citation>
    <scope>NUCLEOTIDE SEQUENCE [LARGE SCALE GENOMIC DNA]</scope>
    <source>
        <strain evidence="1">SNU_AA5</strain>
        <tissue evidence="1">Soma without cirri and trophi</tissue>
    </source>
</reference>
<protein>
    <submittedName>
        <fullName evidence="1">Protein Simiate</fullName>
    </submittedName>
</protein>
<dbReference type="AlphaFoldDB" id="A0A6A4VRS2"/>
<gene>
    <name evidence="1" type="primary">Fam206a_1</name>
    <name evidence="1" type="ORF">FJT64_006891</name>
</gene>
<dbReference type="EMBL" id="VIIS01001607">
    <property type="protein sequence ID" value="KAF0295610.1"/>
    <property type="molecule type" value="Genomic_DNA"/>
</dbReference>
<dbReference type="PANTHER" id="PTHR13651:SF0">
    <property type="entry name" value="PROTEIN ABITRAM"/>
    <property type="match status" value="1"/>
</dbReference>
<dbReference type="EMBL" id="VIIS01001607">
    <property type="protein sequence ID" value="KAF0295609.1"/>
    <property type="molecule type" value="Genomic_DNA"/>
</dbReference>
<proteinExistence type="predicted"/>
<keyword evidence="2" id="KW-1185">Reference proteome</keyword>
<comment type="caution">
    <text evidence="1">The sequence shown here is derived from an EMBL/GenBank/DDBJ whole genome shotgun (WGS) entry which is preliminary data.</text>
</comment>
<dbReference type="PANTHER" id="PTHR13651">
    <property type="entry name" value="PROTEIN ABITRAM"/>
    <property type="match status" value="1"/>
</dbReference>
<dbReference type="InterPro" id="IPR039169">
    <property type="entry name" value="Abitram"/>
</dbReference>
<name>A0A6A4VRS2_AMPAM</name>
<organism evidence="1 2">
    <name type="scientific">Amphibalanus amphitrite</name>
    <name type="common">Striped barnacle</name>
    <name type="synonym">Balanus amphitrite</name>
    <dbReference type="NCBI Taxonomy" id="1232801"/>
    <lineage>
        <taxon>Eukaryota</taxon>
        <taxon>Metazoa</taxon>
        <taxon>Ecdysozoa</taxon>
        <taxon>Arthropoda</taxon>
        <taxon>Crustacea</taxon>
        <taxon>Multicrustacea</taxon>
        <taxon>Cirripedia</taxon>
        <taxon>Thoracica</taxon>
        <taxon>Thoracicalcarea</taxon>
        <taxon>Balanomorpha</taxon>
        <taxon>Balanoidea</taxon>
        <taxon>Balanidae</taxon>
        <taxon>Amphibalaninae</taxon>
        <taxon>Amphibalanus</taxon>
    </lineage>
</organism>
<sequence>MTMTPVPDIEHSVELEGQPRDFLERYYECRYVLDRRRPGHDYRLLFHSNGLIALMLAPSHPLVASGATVTGIDFQVTEHTNRLENKVSGKGKRGAQLVTGDAPLFSVTCADGERYVIPACVRGKLVQLNERLRAEPQLLVSDSGGAGFVALILPKLGTSRAQMAGTLQPAEYAARRPASTAADR</sequence>
<dbReference type="Gene3D" id="2.40.50.100">
    <property type="match status" value="1"/>
</dbReference>
<dbReference type="Proteomes" id="UP000440578">
    <property type="component" value="Unassembled WGS sequence"/>
</dbReference>
<dbReference type="InterPro" id="IPR011053">
    <property type="entry name" value="Single_hybrid_motif"/>
</dbReference>
<evidence type="ECO:0000313" key="1">
    <source>
        <dbReference type="EMBL" id="KAF0295609.1"/>
    </source>
</evidence>
<dbReference type="SUPFAM" id="SSF51230">
    <property type="entry name" value="Single hybrid motif"/>
    <property type="match status" value="1"/>
</dbReference>
<evidence type="ECO:0000313" key="2">
    <source>
        <dbReference type="Proteomes" id="UP000440578"/>
    </source>
</evidence>